<reference evidence="1 2" key="1">
    <citation type="journal article" date="2022" name="New Phytol.">
        <title>Ecological generalism drives hyperdiversity of secondary metabolite gene clusters in xylarialean endophytes.</title>
        <authorList>
            <person name="Franco M.E.E."/>
            <person name="Wisecaver J.H."/>
            <person name="Arnold A.E."/>
            <person name="Ju Y.M."/>
            <person name="Slot J.C."/>
            <person name="Ahrendt S."/>
            <person name="Moore L.P."/>
            <person name="Eastman K.E."/>
            <person name="Scott K."/>
            <person name="Konkel Z."/>
            <person name="Mondo S.J."/>
            <person name="Kuo A."/>
            <person name="Hayes R.D."/>
            <person name="Haridas S."/>
            <person name="Andreopoulos B."/>
            <person name="Riley R."/>
            <person name="LaButti K."/>
            <person name="Pangilinan J."/>
            <person name="Lipzen A."/>
            <person name="Amirebrahimi M."/>
            <person name="Yan J."/>
            <person name="Adam C."/>
            <person name="Keymanesh K."/>
            <person name="Ng V."/>
            <person name="Louie K."/>
            <person name="Northen T."/>
            <person name="Drula E."/>
            <person name="Henrissat B."/>
            <person name="Hsieh H.M."/>
            <person name="Youens-Clark K."/>
            <person name="Lutzoni F."/>
            <person name="Miadlikowska J."/>
            <person name="Eastwood D.C."/>
            <person name="Hamelin R.C."/>
            <person name="Grigoriev I.V."/>
            <person name="U'Ren J.M."/>
        </authorList>
    </citation>
    <scope>NUCLEOTIDE SEQUENCE [LARGE SCALE GENOMIC DNA]</scope>
    <source>
        <strain evidence="1 2">CBS 119005</strain>
    </source>
</reference>
<protein>
    <submittedName>
        <fullName evidence="1">mRNA capping enzyme, alpha subunit</fullName>
    </submittedName>
</protein>
<evidence type="ECO:0000313" key="2">
    <source>
        <dbReference type="Proteomes" id="UP001497700"/>
    </source>
</evidence>
<gene>
    <name evidence="1" type="ORF">F4820DRAFT_118291</name>
</gene>
<proteinExistence type="predicted"/>
<sequence>MIQSIDEPGIKPPGHVIANLRQDVATLLHRTSTTFPGAQPVSFTRKHLDELLRDDYYVCEKSDGIRYLMYLAADETGAETTYLIDRRNDYWYIQSEALHFPLPGNTQAFHTGTVLDGELVMDVLGDGRHEPRYLVFDCLALDGQSLMQRELSKRLGYFQEQVFRPYKKLLDDYPEEKQYQPFFVDLKSMQVAYGIRMLFEEVIKRLKHDNDGLIFTALHSEYKPGTDPHILKWKEADENTVDFVWKLKFPLVEPDDQERADGITEPFVDYDSTPPVDLLANHGSGSYHYFAPLHLEDAEWDILKSLGEALDDRVVEVYMDAQKRWRFYRFRDDKPDGNHISVVNSVLDSIQDAVTRDELENHSKSVRDNWKAREKSRK</sequence>
<keyword evidence="2" id="KW-1185">Reference proteome</keyword>
<name>A0ACB9YLM8_9PEZI</name>
<accession>A0ACB9YLM8</accession>
<evidence type="ECO:0000313" key="1">
    <source>
        <dbReference type="EMBL" id="KAI4860258.1"/>
    </source>
</evidence>
<dbReference type="Proteomes" id="UP001497700">
    <property type="component" value="Unassembled WGS sequence"/>
</dbReference>
<comment type="caution">
    <text evidence="1">The sequence shown here is derived from an EMBL/GenBank/DDBJ whole genome shotgun (WGS) entry which is preliminary data.</text>
</comment>
<organism evidence="1 2">
    <name type="scientific">Hypoxylon rubiginosum</name>
    <dbReference type="NCBI Taxonomy" id="110542"/>
    <lineage>
        <taxon>Eukaryota</taxon>
        <taxon>Fungi</taxon>
        <taxon>Dikarya</taxon>
        <taxon>Ascomycota</taxon>
        <taxon>Pezizomycotina</taxon>
        <taxon>Sordariomycetes</taxon>
        <taxon>Xylariomycetidae</taxon>
        <taxon>Xylariales</taxon>
        <taxon>Hypoxylaceae</taxon>
        <taxon>Hypoxylon</taxon>
    </lineage>
</organism>
<dbReference type="EMBL" id="MU393593">
    <property type="protein sequence ID" value="KAI4860258.1"/>
    <property type="molecule type" value="Genomic_DNA"/>
</dbReference>